<dbReference type="Gene3D" id="3.40.50.12780">
    <property type="entry name" value="N-terminal domain of ligase-like"/>
    <property type="match status" value="1"/>
</dbReference>
<keyword evidence="7" id="KW-0274">FAD</keyword>
<dbReference type="Pfam" id="PF02771">
    <property type="entry name" value="Acyl-CoA_dh_N"/>
    <property type="match status" value="1"/>
</dbReference>
<dbReference type="SUPFAM" id="SSF56645">
    <property type="entry name" value="Acyl-CoA dehydrogenase NM domain-like"/>
    <property type="match status" value="1"/>
</dbReference>
<dbReference type="InterPro" id="IPR046373">
    <property type="entry name" value="Acyl-CoA_Oxase/DH_mid-dom_sf"/>
</dbReference>
<keyword evidence="6" id="KW-0285">Flavoprotein</keyword>
<dbReference type="PROSITE" id="PS00455">
    <property type="entry name" value="AMP_BINDING"/>
    <property type="match status" value="1"/>
</dbReference>
<dbReference type="Gene3D" id="1.10.540.10">
    <property type="entry name" value="Acyl-CoA dehydrogenase/oxidase, N-terminal domain"/>
    <property type="match status" value="1"/>
</dbReference>
<comment type="caution">
    <text evidence="9">The sequence shown here is derived from an EMBL/GenBank/DDBJ whole genome shotgun (WGS) entry which is preliminary data.</text>
</comment>
<dbReference type="PROSITE" id="PS00072">
    <property type="entry name" value="ACYL_COA_DH_1"/>
    <property type="match status" value="1"/>
</dbReference>
<evidence type="ECO:0000313" key="9">
    <source>
        <dbReference type="EMBL" id="MEB5477839.1"/>
    </source>
</evidence>
<evidence type="ECO:0000256" key="6">
    <source>
        <dbReference type="ARBA" id="ARBA00022630"/>
    </source>
</evidence>
<evidence type="ECO:0000256" key="2">
    <source>
        <dbReference type="ARBA" id="ARBA00006432"/>
    </source>
</evidence>
<dbReference type="InterPro" id="IPR006089">
    <property type="entry name" value="Acyl-CoA_DH_CS"/>
</dbReference>
<reference evidence="9 10" key="1">
    <citation type="submission" date="2019-08" db="EMBL/GenBank/DDBJ databases">
        <title>Five species of Acinetobacter isolated from floral nectar and animal pollinators.</title>
        <authorList>
            <person name="Hendry T.A."/>
        </authorList>
    </citation>
    <scope>NUCLEOTIDE SEQUENCE [LARGE SCALE GENOMIC DNA]</scope>
    <source>
        <strain evidence="9 10">MD18.27</strain>
    </source>
</reference>
<accession>A0ABU6DVF9</accession>
<name>A0ABU6DVF9_9GAMM</name>
<organism evidence="9 10">
    <name type="scientific">Acinetobacter pollinis</name>
    <dbReference type="NCBI Taxonomy" id="2605270"/>
    <lineage>
        <taxon>Bacteria</taxon>
        <taxon>Pseudomonadati</taxon>
        <taxon>Pseudomonadota</taxon>
        <taxon>Gammaproteobacteria</taxon>
        <taxon>Moraxellales</taxon>
        <taxon>Moraxellaceae</taxon>
        <taxon>Acinetobacter</taxon>
    </lineage>
</organism>
<evidence type="ECO:0000256" key="5">
    <source>
        <dbReference type="ARBA" id="ARBA00022553"/>
    </source>
</evidence>
<evidence type="ECO:0000256" key="7">
    <source>
        <dbReference type="ARBA" id="ARBA00022827"/>
    </source>
</evidence>
<comment type="cofactor">
    <cofactor evidence="1">
        <name>FAD</name>
        <dbReference type="ChEBI" id="CHEBI:57692"/>
    </cofactor>
</comment>
<dbReference type="InterPro" id="IPR045851">
    <property type="entry name" value="AMP-bd_C_sf"/>
</dbReference>
<feature type="domain" description="Carrier" evidence="8">
    <location>
        <begin position="1101"/>
        <end position="1177"/>
    </location>
</feature>
<dbReference type="InterPro" id="IPR009075">
    <property type="entry name" value="AcylCo_DH/oxidase_C"/>
</dbReference>
<keyword evidence="10" id="KW-1185">Reference proteome</keyword>
<dbReference type="Pfam" id="PF00550">
    <property type="entry name" value="PP-binding"/>
    <property type="match status" value="1"/>
</dbReference>
<dbReference type="EMBL" id="VTDN01000017">
    <property type="protein sequence ID" value="MEB5477839.1"/>
    <property type="molecule type" value="Genomic_DNA"/>
</dbReference>
<dbReference type="PROSITE" id="PS50075">
    <property type="entry name" value="CARRIER"/>
    <property type="match status" value="1"/>
</dbReference>
<dbReference type="Pfam" id="PF02770">
    <property type="entry name" value="Acyl-CoA_dh_M"/>
    <property type="match status" value="1"/>
</dbReference>
<evidence type="ECO:0000313" key="10">
    <source>
        <dbReference type="Proteomes" id="UP001339883"/>
    </source>
</evidence>
<dbReference type="Gene3D" id="1.20.140.10">
    <property type="entry name" value="Butyryl-CoA Dehydrogenase, subunit A, domain 3"/>
    <property type="match status" value="1"/>
</dbReference>
<dbReference type="InterPro" id="IPR006091">
    <property type="entry name" value="Acyl-CoA_Oxase/DH_mid-dom"/>
</dbReference>
<dbReference type="InterPro" id="IPR013786">
    <property type="entry name" value="AcylCoA_DH/ox_N"/>
</dbReference>
<dbReference type="Gene3D" id="3.30.300.30">
    <property type="match status" value="1"/>
</dbReference>
<comment type="similarity">
    <text evidence="3">Belongs to the acyl-CoA dehydrogenase family.</text>
</comment>
<evidence type="ECO:0000256" key="3">
    <source>
        <dbReference type="ARBA" id="ARBA00009347"/>
    </source>
</evidence>
<dbReference type="InterPro" id="IPR036250">
    <property type="entry name" value="AcylCo_DH-like_C"/>
</dbReference>
<dbReference type="InterPro" id="IPR000873">
    <property type="entry name" value="AMP-dep_synth/lig_dom"/>
</dbReference>
<evidence type="ECO:0000256" key="4">
    <source>
        <dbReference type="ARBA" id="ARBA00022450"/>
    </source>
</evidence>
<dbReference type="PANTHER" id="PTHR22754:SF32">
    <property type="entry name" value="DISCO-INTERACTING PROTEIN 2"/>
    <property type="match status" value="1"/>
</dbReference>
<dbReference type="RefSeq" id="WP_325776221.1">
    <property type="nucleotide sequence ID" value="NZ_VTDN01000017.1"/>
</dbReference>
<dbReference type="InterPro" id="IPR025110">
    <property type="entry name" value="AMP-bd_C"/>
</dbReference>
<dbReference type="InterPro" id="IPR020845">
    <property type="entry name" value="AMP-binding_CS"/>
</dbReference>
<dbReference type="SUPFAM" id="SSF56801">
    <property type="entry name" value="Acetyl-CoA synthetase-like"/>
    <property type="match status" value="1"/>
</dbReference>
<evidence type="ECO:0000256" key="1">
    <source>
        <dbReference type="ARBA" id="ARBA00001974"/>
    </source>
</evidence>
<dbReference type="InterPro" id="IPR020806">
    <property type="entry name" value="PKS_PP-bd"/>
</dbReference>
<dbReference type="InterPro" id="IPR037069">
    <property type="entry name" value="AcylCoA_DH/ox_N_sf"/>
</dbReference>
<dbReference type="Pfam" id="PF00501">
    <property type="entry name" value="AMP-binding"/>
    <property type="match status" value="1"/>
</dbReference>
<protein>
    <submittedName>
        <fullName evidence="9">AMP-binding protein</fullName>
    </submittedName>
</protein>
<sequence>MNKNIIEVLSQHSLNQPDKIAFFYHDNIDKTKINKVTYRELFDLVMTVGCSLNEHISFGDKVALTLSNSIEYIVAFLSVQSLGGIPVSLTSPTKQDKKAERLRIILDDCQSILSIVDDLFDHKEFLNSYLSIENLLASKKKMSINDVKTNNISFLQYTSGSTSNPKGVVITQKNLYSNHLQIKEAFKTSSSTIYGTWLPIFHDMGLIGKVLHPIFDGSSVHAIRPETFLRNPRSWLKMISDNDVELSAAPNFAYEYCTKRVKDFSDLDLSSWKLALNGSEPVCYKTMVDFSQKFTGNGFKYNFFYPVYGLAEATLFVSSRKSHEKINILNIDLDALKTNLVKEADIYNTNMSRELVSLGRHWGANTNIIIWNEKENRLCRNDEVGQIIISGENCSTSYFNNNISILDLNLKSAKLDLVNPIRTGDLGFLKDNELYITGREKELIIIRGKNIYPEDIEKEAQRINSIFVEHGGAAFDIERDGVQEIILIQEINKKDTSFDDQKKLESLIKKNISEKLGIALSKVVLIRKGKLPKTTSGKIARNKARNNFLAHNYNIQQFNDNMNTSSFKDMSLWLQEDFPKFDFRMFDERRCITPNLILALGNKGFFGMTAFDVKEENKKLSISQTMDCIRKISSVDLTCAAMVGIHNGLVLSPIQKFGSTFQKEKWLYDLSKGRVLGAFALTESTSGSDPRSLQSKAYKKEKNKWIISGEKIWIGSAGWSEIIIFFAQSYDENDIYLGITAFLVPTNLPGFRQGDETLTLGMRGIIQNSLILDNVEVDDKYVLGRVGEGFLVAESTLNFSRLGVACMALGSMQRSLDLLIRYSSKREILGGLLIDHPLVSYRIFETKVYIQAIESIINNISMTLDLHKDVPNELLSLIKAISSELCWVSIDSLMQFFGGRGYDEANSIPQIFRDSRLLRIFEGSSEALFEYVGQSLMSKESRLITFLEQDDSFKFLDSKLCQIKDKINKNLENKTNKERKKLNKLANYTLGLSFSYLLLNQSYQKINVSESLSLRAESLFAHKIRIVLESYREKSDYIIYSEEYIITKGLLEFEGNLPDWQPKASKIKNYPNIEITGNFIQQNKALMSQEKNISEDIGKKLDIYQIQLWILNWIKSKKNISGDIEFDQSFFELGVDSLDAAELAYALESHFNIKVDPTVLWEFPTINELSNHILNKM</sequence>
<dbReference type="InterPro" id="IPR009081">
    <property type="entry name" value="PP-bd_ACP"/>
</dbReference>
<keyword evidence="4" id="KW-0596">Phosphopantetheine</keyword>
<dbReference type="Pfam" id="PF00441">
    <property type="entry name" value="Acyl-CoA_dh_1"/>
    <property type="match status" value="1"/>
</dbReference>
<gene>
    <name evidence="9" type="ORF">I2F25_12470</name>
</gene>
<evidence type="ECO:0000259" key="8">
    <source>
        <dbReference type="PROSITE" id="PS50075"/>
    </source>
</evidence>
<dbReference type="InterPro" id="IPR036736">
    <property type="entry name" value="ACP-like_sf"/>
</dbReference>
<dbReference type="InterPro" id="IPR042099">
    <property type="entry name" value="ANL_N_sf"/>
</dbReference>
<dbReference type="Gene3D" id="1.10.1200.10">
    <property type="entry name" value="ACP-like"/>
    <property type="match status" value="1"/>
</dbReference>
<dbReference type="Pfam" id="PF23024">
    <property type="entry name" value="AMP-dom_DIP2-like"/>
    <property type="match status" value="1"/>
</dbReference>
<dbReference type="PANTHER" id="PTHR22754">
    <property type="entry name" value="DISCO-INTERACTING PROTEIN 2 DIP2 -RELATED"/>
    <property type="match status" value="1"/>
</dbReference>
<dbReference type="SUPFAM" id="SSF47336">
    <property type="entry name" value="ACP-like"/>
    <property type="match status" value="1"/>
</dbReference>
<keyword evidence="5" id="KW-0597">Phosphoprotein</keyword>
<comment type="similarity">
    <text evidence="2">Belongs to the ATP-dependent AMP-binding enzyme family.</text>
</comment>
<proteinExistence type="inferred from homology"/>
<dbReference type="SUPFAM" id="SSF47203">
    <property type="entry name" value="Acyl-CoA dehydrogenase C-terminal domain-like"/>
    <property type="match status" value="1"/>
</dbReference>
<dbReference type="Proteomes" id="UP001339883">
    <property type="component" value="Unassembled WGS sequence"/>
</dbReference>
<dbReference type="SMART" id="SM01294">
    <property type="entry name" value="PKS_PP_betabranch"/>
    <property type="match status" value="1"/>
</dbReference>
<dbReference type="CDD" id="cd00567">
    <property type="entry name" value="ACAD"/>
    <property type="match status" value="1"/>
</dbReference>
<dbReference type="Gene3D" id="2.40.110.10">
    <property type="entry name" value="Butyryl-CoA Dehydrogenase, subunit A, domain 2"/>
    <property type="match status" value="1"/>
</dbReference>
<dbReference type="SMART" id="SM00823">
    <property type="entry name" value="PKS_PP"/>
    <property type="match status" value="1"/>
</dbReference>
<dbReference type="InterPro" id="IPR009100">
    <property type="entry name" value="AcylCoA_DH/oxidase_NM_dom_sf"/>
</dbReference>